<evidence type="ECO:0000313" key="3">
    <source>
        <dbReference type="Proteomes" id="UP001055172"/>
    </source>
</evidence>
<reference evidence="2 3" key="1">
    <citation type="submission" date="2021-07" db="EMBL/GenBank/DDBJ databases">
        <title>Genome data of Colletotrichum spaethianum.</title>
        <authorList>
            <person name="Utami Y.D."/>
            <person name="Hiruma K."/>
        </authorList>
    </citation>
    <scope>NUCLEOTIDE SEQUENCE [LARGE SCALE GENOMIC DNA]</scope>
    <source>
        <strain evidence="2 3">MAFF 242679</strain>
    </source>
</reference>
<dbReference type="AlphaFoldDB" id="A0AA37H0G8"/>
<keyword evidence="3" id="KW-1185">Reference proteome</keyword>
<organism evidence="2 3">
    <name type="scientific">Colletotrichum liriopes</name>
    <dbReference type="NCBI Taxonomy" id="708192"/>
    <lineage>
        <taxon>Eukaryota</taxon>
        <taxon>Fungi</taxon>
        <taxon>Dikarya</taxon>
        <taxon>Ascomycota</taxon>
        <taxon>Pezizomycotina</taxon>
        <taxon>Sordariomycetes</taxon>
        <taxon>Hypocreomycetidae</taxon>
        <taxon>Glomerellales</taxon>
        <taxon>Glomerellaceae</taxon>
        <taxon>Colletotrichum</taxon>
        <taxon>Colletotrichum spaethianum species complex</taxon>
    </lineage>
</organism>
<feature type="region of interest" description="Disordered" evidence="1">
    <location>
        <begin position="86"/>
        <end position="105"/>
    </location>
</feature>
<comment type="caution">
    <text evidence="2">The sequence shown here is derived from an EMBL/GenBank/DDBJ whole genome shotgun (WGS) entry which is preliminary data.</text>
</comment>
<gene>
    <name evidence="2" type="ORF">ColLi_12171</name>
</gene>
<dbReference type="EMBL" id="BPPX01000040">
    <property type="protein sequence ID" value="GJC89333.1"/>
    <property type="molecule type" value="Genomic_DNA"/>
</dbReference>
<feature type="compositionally biased region" description="Low complexity" evidence="1">
    <location>
        <begin position="88"/>
        <end position="105"/>
    </location>
</feature>
<accession>A0AA37H0G8</accession>
<evidence type="ECO:0000313" key="2">
    <source>
        <dbReference type="EMBL" id="GJC89333.1"/>
    </source>
</evidence>
<name>A0AA37H0G8_9PEZI</name>
<evidence type="ECO:0000256" key="1">
    <source>
        <dbReference type="SAM" id="MobiDB-lite"/>
    </source>
</evidence>
<proteinExistence type="predicted"/>
<protein>
    <submittedName>
        <fullName evidence="2">Uncharacterized protein</fullName>
    </submittedName>
</protein>
<dbReference type="Proteomes" id="UP001055172">
    <property type="component" value="Unassembled WGS sequence"/>
</dbReference>
<sequence>MAGCHSIHVTHDSRPRFVCDPSDHYWATILLFYFEGVCQTLPTTTPLVTRSPPRPEITGVILTLAQDEEQTLGMINLACTANNNKAISSSTNTPPSNNSGNNGNSKKLVCPHVGYGRRHHSDKCYIAHTELMPVEFPGRDAILAKAAKHKCTDACRHVNQKPTIAVLLPTRLSTSMRRQRY</sequence>